<protein>
    <submittedName>
        <fullName evidence="7">Xylan 1,4-beta-xylosidase</fullName>
        <ecNumber evidence="7">3.2.1.37</ecNumber>
    </submittedName>
</protein>
<dbReference type="PROSITE" id="PS01027">
    <property type="entry name" value="GLYCOSYL_HYDROL_F39"/>
    <property type="match status" value="1"/>
</dbReference>
<proteinExistence type="inferred from homology"/>
<keyword evidence="8" id="KW-1185">Reference proteome</keyword>
<evidence type="ECO:0000313" key="7">
    <source>
        <dbReference type="EMBL" id="MBB6142732.1"/>
    </source>
</evidence>
<keyword evidence="2 7" id="KW-0378">Hydrolase</keyword>
<evidence type="ECO:0000313" key="8">
    <source>
        <dbReference type="Proteomes" id="UP000538666"/>
    </source>
</evidence>
<keyword evidence="5" id="KW-0812">Transmembrane</keyword>
<evidence type="ECO:0000256" key="1">
    <source>
        <dbReference type="ARBA" id="ARBA00008875"/>
    </source>
</evidence>
<keyword evidence="3 7" id="KW-0326">Glycosidase</keyword>
<dbReference type="InterPro" id="IPR049166">
    <property type="entry name" value="GH39_cat"/>
</dbReference>
<sequence>MRSVVAAQQTRERSESVDKAEKWVRRGLQALLLLVCAVLLIAGTAFLWLRYVPPPSLPQSKLLAPVTSVRATPGRGIITITWAPEANAVSYQVARSSRPGGPFALVSTAYGKVPIFLDNLVERVFPGEPFGRLPHGPFVDSDIRPGHTYYYRVSANDGSAWSPDGNVVAATAASIATPEPVICMQVDAAHSIGTLEHKWEIALGSEHLSYMFKGDINEHVRAAGAGLRQGNKLAHDTLGVQYIRAHGIFMDDPSVYTEDAQGNPHYDWSKVDRLYDILRQDGLKPFIELSFMPEALASNPRAQGIFQYRAISSAPKSYPKWQALVSAFAQHLIDRYGRREVESWPFEVWNEPDNKLLPGFWSGTRDDYFRLYDYSATGLKSVDPNLKIGGPVTAFTTFQEPFLRHITTGNYATGAKSTPLDFLDMHNYYLPVSDYRPLLRRYGLSDVPVYFTEWGVTPQYGDTVGDTAYSAAATAGDIFDSLDQAASVSYWTASDYFEESGNPRQLFHGGFGLIGLDGLRKSRYWTYYLLHRLGTDRIAVDGQGDGFDGLVKGVATRATDGSVSLLIDNATQQHAKAAGDPALARHLTLAITGLVPGNRYQIEHDRIDNEHSNVYGAWQTMGSPQWPDQSQMAVLHQRDQLQTLVPLSTSTATAQGVITLDFDMPMPAVSFVKLTPLK</sequence>
<dbReference type="Gene3D" id="2.60.40.10">
    <property type="entry name" value="Immunoglobulins"/>
    <property type="match status" value="1"/>
</dbReference>
<keyword evidence="5" id="KW-1133">Transmembrane helix</keyword>
<dbReference type="EMBL" id="JACHEK010000001">
    <property type="protein sequence ID" value="MBB6142732.1"/>
    <property type="molecule type" value="Genomic_DNA"/>
</dbReference>
<feature type="active site" description="Proton donor" evidence="4">
    <location>
        <position position="351"/>
    </location>
</feature>
<organism evidence="7 8">
    <name type="scientific">Silvibacterium bohemicum</name>
    <dbReference type="NCBI Taxonomy" id="1577686"/>
    <lineage>
        <taxon>Bacteria</taxon>
        <taxon>Pseudomonadati</taxon>
        <taxon>Acidobacteriota</taxon>
        <taxon>Terriglobia</taxon>
        <taxon>Terriglobales</taxon>
        <taxon>Acidobacteriaceae</taxon>
        <taxon>Silvibacterium</taxon>
    </lineage>
</organism>
<evidence type="ECO:0000256" key="5">
    <source>
        <dbReference type="SAM" id="Phobius"/>
    </source>
</evidence>
<dbReference type="InterPro" id="IPR000514">
    <property type="entry name" value="Glyco_hydro_39"/>
</dbReference>
<dbReference type="InterPro" id="IPR051923">
    <property type="entry name" value="Glycosyl_Hydrolase_39"/>
</dbReference>
<dbReference type="RefSeq" id="WP_050057924.1">
    <property type="nucleotide sequence ID" value="NZ_JACHEK010000001.1"/>
</dbReference>
<dbReference type="Gene3D" id="3.20.20.80">
    <property type="entry name" value="Glycosidases"/>
    <property type="match status" value="1"/>
</dbReference>
<accession>A0A841JMY1</accession>
<evidence type="ECO:0000256" key="3">
    <source>
        <dbReference type="ARBA" id="ARBA00023295"/>
    </source>
</evidence>
<dbReference type="AlphaFoldDB" id="A0A841JMY1"/>
<dbReference type="InterPro" id="IPR049165">
    <property type="entry name" value="GH39_as"/>
</dbReference>
<evidence type="ECO:0000259" key="6">
    <source>
        <dbReference type="Pfam" id="PF01229"/>
    </source>
</evidence>
<dbReference type="Pfam" id="PF01229">
    <property type="entry name" value="Glyco_hydro_39"/>
    <property type="match status" value="1"/>
</dbReference>
<dbReference type="InterPro" id="IPR013783">
    <property type="entry name" value="Ig-like_fold"/>
</dbReference>
<dbReference type="GO" id="GO:0009044">
    <property type="term" value="F:xylan 1,4-beta-xylosidase activity"/>
    <property type="evidence" value="ECO:0007669"/>
    <property type="project" value="UniProtKB-EC"/>
</dbReference>
<dbReference type="GO" id="GO:0005975">
    <property type="term" value="P:carbohydrate metabolic process"/>
    <property type="evidence" value="ECO:0007669"/>
    <property type="project" value="InterPro"/>
</dbReference>
<dbReference type="OrthoDB" id="143943at2"/>
<feature type="domain" description="Glycosyl hydrolases family 39 N-terminal catalytic" evidence="6">
    <location>
        <begin position="184"/>
        <end position="649"/>
    </location>
</feature>
<reference evidence="7 8" key="1">
    <citation type="submission" date="2020-08" db="EMBL/GenBank/DDBJ databases">
        <title>Genomic Encyclopedia of Type Strains, Phase IV (KMG-IV): sequencing the most valuable type-strain genomes for metagenomic binning, comparative biology and taxonomic classification.</title>
        <authorList>
            <person name="Goeker M."/>
        </authorList>
    </citation>
    <scope>NUCLEOTIDE SEQUENCE [LARGE SCALE GENOMIC DNA]</scope>
    <source>
        <strain evidence="7 8">DSM 103733</strain>
    </source>
</reference>
<dbReference type="SUPFAM" id="SSF51445">
    <property type="entry name" value="(Trans)glycosidases"/>
    <property type="match status" value="1"/>
</dbReference>
<dbReference type="PANTHER" id="PTHR12631">
    <property type="entry name" value="ALPHA-L-IDURONIDASE"/>
    <property type="match status" value="1"/>
</dbReference>
<evidence type="ECO:0000256" key="2">
    <source>
        <dbReference type="ARBA" id="ARBA00022801"/>
    </source>
</evidence>
<dbReference type="InterPro" id="IPR017853">
    <property type="entry name" value="GH"/>
</dbReference>
<dbReference type="EC" id="3.2.1.37" evidence="7"/>
<dbReference type="PANTHER" id="PTHR12631:SF10">
    <property type="entry name" value="BETA-XYLOSIDASE-LIKE PROTEIN-RELATED"/>
    <property type="match status" value="1"/>
</dbReference>
<dbReference type="Gene3D" id="2.60.40.1500">
    <property type="entry name" value="Glycosyl hydrolase domain, family 39"/>
    <property type="match status" value="1"/>
</dbReference>
<gene>
    <name evidence="7" type="ORF">HNQ77_000670</name>
</gene>
<comment type="similarity">
    <text evidence="1">Belongs to the glycosyl hydrolase 39 family.</text>
</comment>
<comment type="caution">
    <text evidence="7">The sequence shown here is derived from an EMBL/GenBank/DDBJ whole genome shotgun (WGS) entry which is preliminary data.</text>
</comment>
<dbReference type="PRINTS" id="PR00745">
    <property type="entry name" value="GLHYDRLASE39"/>
</dbReference>
<dbReference type="SUPFAM" id="SSF51011">
    <property type="entry name" value="Glycosyl hydrolase domain"/>
    <property type="match status" value="1"/>
</dbReference>
<keyword evidence="5" id="KW-0472">Membrane</keyword>
<dbReference type="Proteomes" id="UP000538666">
    <property type="component" value="Unassembled WGS sequence"/>
</dbReference>
<name>A0A841JMY1_9BACT</name>
<evidence type="ECO:0000256" key="4">
    <source>
        <dbReference type="PIRSR" id="PIRSR600514-1"/>
    </source>
</evidence>
<feature type="transmembrane region" description="Helical" evidence="5">
    <location>
        <begin position="30"/>
        <end position="51"/>
    </location>
</feature>